<dbReference type="InterPro" id="IPR050468">
    <property type="entry name" value="Cuticle_Struct_Prot"/>
</dbReference>
<dbReference type="STRING" id="76193.A0A0N0PBQ4"/>
<keyword evidence="2" id="KW-0732">Signal</keyword>
<reference evidence="4 5" key="1">
    <citation type="journal article" date="2015" name="Nat. Commun.">
        <title>Outbred genome sequencing and CRISPR/Cas9 gene editing in butterflies.</title>
        <authorList>
            <person name="Li X."/>
            <person name="Fan D."/>
            <person name="Zhang W."/>
            <person name="Liu G."/>
            <person name="Zhang L."/>
            <person name="Zhao L."/>
            <person name="Fang X."/>
            <person name="Chen L."/>
            <person name="Dong Y."/>
            <person name="Chen Y."/>
            <person name="Ding Y."/>
            <person name="Zhao R."/>
            <person name="Feng M."/>
            <person name="Zhu Y."/>
            <person name="Feng Y."/>
            <person name="Jiang X."/>
            <person name="Zhu D."/>
            <person name="Xiang H."/>
            <person name="Feng X."/>
            <person name="Li S."/>
            <person name="Wang J."/>
            <person name="Zhang G."/>
            <person name="Kronforst M.R."/>
            <person name="Wang W."/>
        </authorList>
    </citation>
    <scope>NUCLEOTIDE SEQUENCE [LARGE SCALE GENOMIC DNA]</scope>
    <source>
        <strain evidence="4">Ya'a_city_454_Pm</strain>
        <tissue evidence="4">Whole body</tissue>
    </source>
</reference>
<protein>
    <submittedName>
        <fullName evidence="4">Flexible cuticle protein 12</fullName>
    </submittedName>
</protein>
<gene>
    <name evidence="4" type="ORF">RR48_02076</name>
</gene>
<evidence type="ECO:0000313" key="4">
    <source>
        <dbReference type="EMBL" id="KPJ11814.1"/>
    </source>
</evidence>
<dbReference type="GO" id="GO:0062129">
    <property type="term" value="C:chitin-based extracellular matrix"/>
    <property type="evidence" value="ECO:0007669"/>
    <property type="project" value="TreeGrafter"/>
</dbReference>
<dbReference type="PANTHER" id="PTHR10380:SF218">
    <property type="entry name" value="ADULT CUTICLE PROTEIN 65AA-RELATED"/>
    <property type="match status" value="1"/>
</dbReference>
<dbReference type="InterPro" id="IPR031311">
    <property type="entry name" value="CHIT_BIND_RR_consensus"/>
</dbReference>
<evidence type="ECO:0000256" key="1">
    <source>
        <dbReference type="ARBA" id="ARBA00022460"/>
    </source>
</evidence>
<dbReference type="PROSITE" id="PS00233">
    <property type="entry name" value="CHIT_BIND_RR_1"/>
    <property type="match status" value="1"/>
</dbReference>
<evidence type="ECO:0000256" key="3">
    <source>
        <dbReference type="PROSITE-ProRule" id="PRU00497"/>
    </source>
</evidence>
<evidence type="ECO:0000256" key="2">
    <source>
        <dbReference type="ARBA" id="ARBA00022729"/>
    </source>
</evidence>
<name>A0A0N0PBQ4_PAPMA</name>
<dbReference type="AlphaFoldDB" id="A0A0N0PBQ4"/>
<keyword evidence="1 3" id="KW-0193">Cuticle</keyword>
<evidence type="ECO:0000313" key="5">
    <source>
        <dbReference type="Proteomes" id="UP000053240"/>
    </source>
</evidence>
<keyword evidence="5" id="KW-1185">Reference proteome</keyword>
<organism evidence="4 5">
    <name type="scientific">Papilio machaon</name>
    <name type="common">Old World swallowtail butterfly</name>
    <dbReference type="NCBI Taxonomy" id="76193"/>
    <lineage>
        <taxon>Eukaryota</taxon>
        <taxon>Metazoa</taxon>
        <taxon>Ecdysozoa</taxon>
        <taxon>Arthropoda</taxon>
        <taxon>Hexapoda</taxon>
        <taxon>Insecta</taxon>
        <taxon>Pterygota</taxon>
        <taxon>Neoptera</taxon>
        <taxon>Endopterygota</taxon>
        <taxon>Lepidoptera</taxon>
        <taxon>Glossata</taxon>
        <taxon>Ditrysia</taxon>
        <taxon>Papilionoidea</taxon>
        <taxon>Papilionidae</taxon>
        <taxon>Papilioninae</taxon>
        <taxon>Papilio</taxon>
    </lineage>
</organism>
<dbReference type="EMBL" id="KQ460864">
    <property type="protein sequence ID" value="KPJ11814.1"/>
    <property type="molecule type" value="Genomic_DNA"/>
</dbReference>
<dbReference type="Proteomes" id="UP000053240">
    <property type="component" value="Unassembled WGS sequence"/>
</dbReference>
<proteinExistence type="predicted"/>
<dbReference type="InterPro" id="IPR000618">
    <property type="entry name" value="Insect_cuticle"/>
</dbReference>
<dbReference type="PROSITE" id="PS51155">
    <property type="entry name" value="CHIT_BIND_RR_2"/>
    <property type="match status" value="1"/>
</dbReference>
<sequence length="132" mass="14324">MYGWNVVKFRQRSFCRHSNICKVGCIGAATRRRVIAIALLVCAVAAGPIDPKTAETTAQKFDNIGTGPFAFSFETNDGKSVYAEGQLKNLGTEGEALEVRGQYSYPGDDGVIYTITYIANELGYQPQGAHIP</sequence>
<dbReference type="Pfam" id="PF00379">
    <property type="entry name" value="Chitin_bind_4"/>
    <property type="match status" value="1"/>
</dbReference>
<dbReference type="PANTHER" id="PTHR10380">
    <property type="entry name" value="CUTICLE PROTEIN"/>
    <property type="match status" value="1"/>
</dbReference>
<dbReference type="GO" id="GO:0008010">
    <property type="term" value="F:structural constituent of chitin-based larval cuticle"/>
    <property type="evidence" value="ECO:0007669"/>
    <property type="project" value="TreeGrafter"/>
</dbReference>
<dbReference type="InParanoid" id="A0A0N0PBQ4"/>
<dbReference type="PRINTS" id="PR00947">
    <property type="entry name" value="CUTICLE"/>
</dbReference>
<accession>A0A0N0PBQ4</accession>